<dbReference type="Proteomes" id="UP001381693">
    <property type="component" value="Unassembled WGS sequence"/>
</dbReference>
<comment type="caution">
    <text evidence="1">The sequence shown here is derived from an EMBL/GenBank/DDBJ whole genome shotgun (WGS) entry which is preliminary data.</text>
</comment>
<accession>A0AAN8WTH4</accession>
<evidence type="ECO:0000313" key="2">
    <source>
        <dbReference type="Proteomes" id="UP001381693"/>
    </source>
</evidence>
<reference evidence="1 2" key="1">
    <citation type="submission" date="2023-11" db="EMBL/GenBank/DDBJ databases">
        <title>Halocaridina rubra genome assembly.</title>
        <authorList>
            <person name="Smith C."/>
        </authorList>
    </citation>
    <scope>NUCLEOTIDE SEQUENCE [LARGE SCALE GENOMIC DNA]</scope>
    <source>
        <strain evidence="1">EP-1</strain>
        <tissue evidence="1">Whole</tissue>
    </source>
</reference>
<name>A0AAN8WTH4_HALRR</name>
<dbReference type="AlphaFoldDB" id="A0AAN8WTH4"/>
<keyword evidence="2" id="KW-1185">Reference proteome</keyword>
<gene>
    <name evidence="1" type="ORF">SK128_018560</name>
</gene>
<dbReference type="EMBL" id="JAXCGZ010018916">
    <property type="protein sequence ID" value="KAK7067139.1"/>
    <property type="molecule type" value="Genomic_DNA"/>
</dbReference>
<sequence>MGFIKENIENMNKKKRSESKENNVYYLNISNSQSIKYFVFLESPLCRNFNSLNSYLKGRIRCISRTDSIGSKLFKHFS</sequence>
<proteinExistence type="predicted"/>
<evidence type="ECO:0000313" key="1">
    <source>
        <dbReference type="EMBL" id="KAK7067139.1"/>
    </source>
</evidence>
<organism evidence="1 2">
    <name type="scientific">Halocaridina rubra</name>
    <name type="common">Hawaiian red shrimp</name>
    <dbReference type="NCBI Taxonomy" id="373956"/>
    <lineage>
        <taxon>Eukaryota</taxon>
        <taxon>Metazoa</taxon>
        <taxon>Ecdysozoa</taxon>
        <taxon>Arthropoda</taxon>
        <taxon>Crustacea</taxon>
        <taxon>Multicrustacea</taxon>
        <taxon>Malacostraca</taxon>
        <taxon>Eumalacostraca</taxon>
        <taxon>Eucarida</taxon>
        <taxon>Decapoda</taxon>
        <taxon>Pleocyemata</taxon>
        <taxon>Caridea</taxon>
        <taxon>Atyoidea</taxon>
        <taxon>Atyidae</taxon>
        <taxon>Halocaridina</taxon>
    </lineage>
</organism>
<protein>
    <submittedName>
        <fullName evidence="1">Uncharacterized protein</fullName>
    </submittedName>
</protein>